<feature type="region of interest" description="Disordered" evidence="2">
    <location>
        <begin position="588"/>
        <end position="612"/>
    </location>
</feature>
<keyword evidence="1" id="KW-0175">Coiled coil</keyword>
<feature type="compositionally biased region" description="Polar residues" evidence="2">
    <location>
        <begin position="8"/>
        <end position="23"/>
    </location>
</feature>
<protein>
    <submittedName>
        <fullName evidence="3">Uncharacterized protein</fullName>
    </submittedName>
</protein>
<feature type="compositionally biased region" description="Low complexity" evidence="2">
    <location>
        <begin position="185"/>
        <end position="194"/>
    </location>
</feature>
<feature type="coiled-coil region" evidence="1">
    <location>
        <begin position="531"/>
        <end position="558"/>
    </location>
</feature>
<feature type="region of interest" description="Disordered" evidence="2">
    <location>
        <begin position="96"/>
        <end position="130"/>
    </location>
</feature>
<reference evidence="4" key="1">
    <citation type="journal article" date="2015" name="Nat. Plants">
        <title>Genome expansion of Arabis alpina linked with retrotransposition and reduced symmetric DNA methylation.</title>
        <authorList>
            <person name="Willing E.M."/>
            <person name="Rawat V."/>
            <person name="Mandakova T."/>
            <person name="Maumus F."/>
            <person name="James G.V."/>
            <person name="Nordstroem K.J."/>
            <person name="Becker C."/>
            <person name="Warthmann N."/>
            <person name="Chica C."/>
            <person name="Szarzynska B."/>
            <person name="Zytnicki M."/>
            <person name="Albani M.C."/>
            <person name="Kiefer C."/>
            <person name="Bergonzi S."/>
            <person name="Castaings L."/>
            <person name="Mateos J.L."/>
            <person name="Berns M.C."/>
            <person name="Bujdoso N."/>
            <person name="Piofczyk T."/>
            <person name="de Lorenzo L."/>
            <person name="Barrero-Sicilia C."/>
            <person name="Mateos I."/>
            <person name="Piednoel M."/>
            <person name="Hagmann J."/>
            <person name="Chen-Min-Tao R."/>
            <person name="Iglesias-Fernandez R."/>
            <person name="Schuster S.C."/>
            <person name="Alonso-Blanco C."/>
            <person name="Roudier F."/>
            <person name="Carbonero P."/>
            <person name="Paz-Ares J."/>
            <person name="Davis S.J."/>
            <person name="Pecinka A."/>
            <person name="Quesneville H."/>
            <person name="Colot V."/>
            <person name="Lysak M.A."/>
            <person name="Weigel D."/>
            <person name="Coupland G."/>
            <person name="Schneeberger K."/>
        </authorList>
    </citation>
    <scope>NUCLEOTIDE SEQUENCE [LARGE SCALE GENOMIC DNA]</scope>
    <source>
        <strain evidence="4">cv. Pajares</strain>
    </source>
</reference>
<dbReference type="Proteomes" id="UP000029120">
    <property type="component" value="Unassembled WGS sequence"/>
</dbReference>
<accession>A0A087FZZ9</accession>
<feature type="compositionally biased region" description="Low complexity" evidence="2">
    <location>
        <begin position="149"/>
        <end position="174"/>
    </location>
</feature>
<gene>
    <name evidence="3" type="ORF">AALP_AAs41740U000200</name>
</gene>
<evidence type="ECO:0000256" key="2">
    <source>
        <dbReference type="SAM" id="MobiDB-lite"/>
    </source>
</evidence>
<organism evidence="3 4">
    <name type="scientific">Arabis alpina</name>
    <name type="common">Alpine rock-cress</name>
    <dbReference type="NCBI Taxonomy" id="50452"/>
    <lineage>
        <taxon>Eukaryota</taxon>
        <taxon>Viridiplantae</taxon>
        <taxon>Streptophyta</taxon>
        <taxon>Embryophyta</taxon>
        <taxon>Tracheophyta</taxon>
        <taxon>Spermatophyta</taxon>
        <taxon>Magnoliopsida</taxon>
        <taxon>eudicotyledons</taxon>
        <taxon>Gunneridae</taxon>
        <taxon>Pentapetalae</taxon>
        <taxon>rosids</taxon>
        <taxon>malvids</taxon>
        <taxon>Brassicales</taxon>
        <taxon>Brassicaceae</taxon>
        <taxon>Arabideae</taxon>
        <taxon>Arabis</taxon>
    </lineage>
</organism>
<evidence type="ECO:0000256" key="1">
    <source>
        <dbReference type="SAM" id="Coils"/>
    </source>
</evidence>
<name>A0A087FZZ9_ARAAL</name>
<dbReference type="EMBL" id="KL981510">
    <property type="protein sequence ID" value="KFK23201.1"/>
    <property type="molecule type" value="Genomic_DNA"/>
</dbReference>
<feature type="region of interest" description="Disordered" evidence="2">
    <location>
        <begin position="415"/>
        <end position="442"/>
    </location>
</feature>
<evidence type="ECO:0000313" key="3">
    <source>
        <dbReference type="EMBL" id="KFK23201.1"/>
    </source>
</evidence>
<feature type="region of interest" description="Disordered" evidence="2">
    <location>
        <begin position="1"/>
        <end position="24"/>
    </location>
</feature>
<proteinExistence type="predicted"/>
<dbReference type="AlphaFoldDB" id="A0A087FZZ9"/>
<feature type="region of interest" description="Disordered" evidence="2">
    <location>
        <begin position="353"/>
        <end position="374"/>
    </location>
</feature>
<feature type="region of interest" description="Disordered" evidence="2">
    <location>
        <begin position="149"/>
        <end position="194"/>
    </location>
</feature>
<keyword evidence="4" id="KW-1185">Reference proteome</keyword>
<evidence type="ECO:0000313" key="4">
    <source>
        <dbReference type="Proteomes" id="UP000029120"/>
    </source>
</evidence>
<sequence length="612" mass="67652">MELPLFELTSTNVTDDPSLTSKTDNPKILHIDDPMSSLRGHDPVRPCSFPDDPMRFLRVNANLTPSLRGPDVITSGTTIVEDPKLRGHVVGVFGDPKNLIGEPSPTWHDVSRTGSNDMRSGTKDLLSTRPCNGIEDLSRKAEFTPSLSLSSSLDLGSSDVDGEETSVGVGVEEVGSTKKKKSKVRPSSPGSSLSTVKSLDALQARCGIPEEILFVVFLPVDKANNPPPGCFTMFETFVEHCFLRLLDSLLAFRSRRPKEDFRYTISNPAKRKIVDGFPSNDEYFVYRFFFVQSSAKFVDAECIELAETRWGRRIENFQQPDDRESTFSSQRIERALSARVSRHGPLVRGAPRVSIRQRSTRAAPEAGTSMTTDAQKTVAPKMLRAGAMATVAPRTPAASSLSPPPVLTPDELAKRSELSRKRGFCSSGKGKGHADESHAKKHRVDVSSSAAVEEIVPRRSGGIGFCYLLFQALDNKVLEEEVKNKKDLDTKVEHLELDCAKDIGMIAKLRSRKAKEDMLDFVEIDQKLEFIEDIQKKKTKLEVEVERLEGQRADIYDAREVFKELLTEVMEVLGISDVGGETSIVQEKASEISKPTTAETSWLHPPTGADRC</sequence>
<dbReference type="Gramene" id="KFK23201">
    <property type="protein sequence ID" value="KFK23201"/>
    <property type="gene ID" value="AALP_AAs41740U000200"/>
</dbReference>